<evidence type="ECO:0000313" key="3">
    <source>
        <dbReference type="Proteomes" id="UP000784294"/>
    </source>
</evidence>
<keyword evidence="3" id="KW-1185">Reference proteome</keyword>
<name>A0A3S5A5J6_9PLAT</name>
<feature type="region of interest" description="Disordered" evidence="1">
    <location>
        <begin position="17"/>
        <end position="109"/>
    </location>
</feature>
<dbReference type="Proteomes" id="UP000784294">
    <property type="component" value="Unassembled WGS sequence"/>
</dbReference>
<proteinExistence type="predicted"/>
<evidence type="ECO:0000313" key="2">
    <source>
        <dbReference type="EMBL" id="VEL15563.1"/>
    </source>
</evidence>
<reference evidence="2" key="1">
    <citation type="submission" date="2018-11" db="EMBL/GenBank/DDBJ databases">
        <authorList>
            <consortium name="Pathogen Informatics"/>
        </authorList>
    </citation>
    <scope>NUCLEOTIDE SEQUENCE</scope>
</reference>
<organism evidence="2 3">
    <name type="scientific">Protopolystoma xenopodis</name>
    <dbReference type="NCBI Taxonomy" id="117903"/>
    <lineage>
        <taxon>Eukaryota</taxon>
        <taxon>Metazoa</taxon>
        <taxon>Spiralia</taxon>
        <taxon>Lophotrochozoa</taxon>
        <taxon>Platyhelminthes</taxon>
        <taxon>Monogenea</taxon>
        <taxon>Polyopisthocotylea</taxon>
        <taxon>Polystomatidea</taxon>
        <taxon>Polystomatidae</taxon>
        <taxon>Protopolystoma</taxon>
    </lineage>
</organism>
<feature type="compositionally biased region" description="Basic and acidic residues" evidence="1">
    <location>
        <begin position="22"/>
        <end position="37"/>
    </location>
</feature>
<sequence>MASRAKFYLFRIPYLITGQDEDSPRQRPSGDHFERARFPPGHSASVAESGGGGRDKVPPPHSQPSLFQPVNADLGPNNEDSGLVADASSNNKENRHDVQHSDNDQRFGVNNGFDRLSTAGHLTRDEFSLHKMIVVATSAGKVAILI</sequence>
<comment type="caution">
    <text evidence="2">The sequence shown here is derived from an EMBL/GenBank/DDBJ whole genome shotgun (WGS) entry which is preliminary data.</text>
</comment>
<protein>
    <submittedName>
        <fullName evidence="2">Uncharacterized protein</fullName>
    </submittedName>
</protein>
<accession>A0A3S5A5J6</accession>
<feature type="compositionally biased region" description="Basic and acidic residues" evidence="1">
    <location>
        <begin position="92"/>
        <end position="105"/>
    </location>
</feature>
<evidence type="ECO:0000256" key="1">
    <source>
        <dbReference type="SAM" id="MobiDB-lite"/>
    </source>
</evidence>
<dbReference type="EMBL" id="CAAALY010025043">
    <property type="protein sequence ID" value="VEL15563.1"/>
    <property type="molecule type" value="Genomic_DNA"/>
</dbReference>
<dbReference type="AlphaFoldDB" id="A0A3S5A5J6"/>
<gene>
    <name evidence="2" type="ORF">PXEA_LOCUS9003</name>
</gene>